<keyword evidence="5" id="KW-1185">Reference proteome</keyword>
<dbReference type="Bgee" id="ENSLOCG00000008566">
    <property type="expression patterns" value="Expressed in bone element and 13 other cell types or tissues"/>
</dbReference>
<dbReference type="PANTHER" id="PTHR15717">
    <property type="entry name" value="PROTEIN KIAA0494"/>
    <property type="match status" value="1"/>
</dbReference>
<feature type="compositionally biased region" description="Basic and acidic residues" evidence="2">
    <location>
        <begin position="382"/>
        <end position="404"/>
    </location>
</feature>
<evidence type="ECO:0000313" key="4">
    <source>
        <dbReference type="Ensembl" id="ENSLOCP00000010434.1"/>
    </source>
</evidence>
<dbReference type="InterPro" id="IPR042352">
    <property type="entry name" value="EFCAB14"/>
</dbReference>
<protein>
    <submittedName>
        <fullName evidence="4">EF-hand calcium binding domain 14</fullName>
    </submittedName>
</protein>
<keyword evidence="3" id="KW-0472">Membrane</keyword>
<feature type="region of interest" description="Disordered" evidence="2">
    <location>
        <begin position="382"/>
        <end position="407"/>
    </location>
</feature>
<name>W5MPX5_LEPOC</name>
<keyword evidence="3" id="KW-1133">Transmembrane helix</keyword>
<organism evidence="4 5">
    <name type="scientific">Lepisosteus oculatus</name>
    <name type="common">Spotted gar</name>
    <dbReference type="NCBI Taxonomy" id="7918"/>
    <lineage>
        <taxon>Eukaryota</taxon>
        <taxon>Metazoa</taxon>
        <taxon>Chordata</taxon>
        <taxon>Craniata</taxon>
        <taxon>Vertebrata</taxon>
        <taxon>Euteleostomi</taxon>
        <taxon>Actinopterygii</taxon>
        <taxon>Neopterygii</taxon>
        <taxon>Holostei</taxon>
        <taxon>Semionotiformes</taxon>
        <taxon>Lepisosteidae</taxon>
        <taxon>Lepisosteus</taxon>
    </lineage>
</organism>
<proteinExistence type="predicted"/>
<feature type="transmembrane region" description="Helical" evidence="3">
    <location>
        <begin position="69"/>
        <end position="92"/>
    </location>
</feature>
<evidence type="ECO:0000256" key="1">
    <source>
        <dbReference type="SAM" id="Coils"/>
    </source>
</evidence>
<sequence length="502" mass="56430">MKKRKELNALIGLGGDNKRKKTKKGSGHRLLRTEPPDSDSESSSDDEEFSNSSSSSAFAKRSYAQCCNICYPLCAFIILAACVVACAGLIWMQIALKEDLDLLKEKLHAMESSQKVSSQEIPKLNEDLLEKQKRLEDVENGEKGINKIWSNITEINKKIHVLDSAVTHLKGNIKSASDLINLPTTVEELQKSVATIGSTLTSVQHDVETMQTTLEEQKKTVDVLQNMVERENKQNKESSRTSSAAEQASSNYTSCLILKQEVLYLHDAISEVNASQVFYHLQSDEQMHSVNSTISNLTQRMFSLENYFLLFNITHPSRHNLSLMIEVLGVKLIFLCITAKPCSPITVHTQKVQFKLIKLIHSPSDTRVKELREKLQLIDAMKSKPDSDVPPDRKGENKESKQIYDDSASNTTRLPRFLSRAVSRKETRSVTKRLLDLPGIHSLKDLDNVFLRLGKISDEGLSYDDLKAYFGSSTPEIQELETFDFDNNQKYSQAELMAAVGL</sequence>
<reference evidence="4" key="3">
    <citation type="submission" date="2025-09" db="UniProtKB">
        <authorList>
            <consortium name="Ensembl"/>
        </authorList>
    </citation>
    <scope>IDENTIFICATION</scope>
</reference>
<keyword evidence="1" id="KW-0175">Coiled coil</keyword>
<feature type="region of interest" description="Disordered" evidence="2">
    <location>
        <begin position="1"/>
        <end position="53"/>
    </location>
</feature>
<evidence type="ECO:0000256" key="3">
    <source>
        <dbReference type="SAM" id="Phobius"/>
    </source>
</evidence>
<reference evidence="5" key="1">
    <citation type="submission" date="2011-12" db="EMBL/GenBank/DDBJ databases">
        <title>The Draft Genome of Lepisosteus oculatus.</title>
        <authorList>
            <consortium name="The Broad Institute Genome Assembly &amp; Analysis Group"/>
            <consortium name="Computational R&amp;D Group"/>
            <consortium name="and Sequencing Platform"/>
            <person name="Di Palma F."/>
            <person name="Alfoldi J."/>
            <person name="Johnson J."/>
            <person name="Berlin A."/>
            <person name="Gnerre S."/>
            <person name="Jaffe D."/>
            <person name="MacCallum I."/>
            <person name="Young S."/>
            <person name="Walker B.J."/>
            <person name="Lander E.S."/>
            <person name="Lindblad-Toh K."/>
        </authorList>
    </citation>
    <scope>NUCLEOTIDE SEQUENCE [LARGE SCALE GENOMIC DNA]</scope>
</reference>
<dbReference type="GeneTree" id="ENSGT00390000011196"/>
<reference evidence="4" key="2">
    <citation type="submission" date="2025-08" db="UniProtKB">
        <authorList>
            <consortium name="Ensembl"/>
        </authorList>
    </citation>
    <scope>IDENTIFICATION</scope>
</reference>
<feature type="compositionally biased region" description="Basic residues" evidence="2">
    <location>
        <begin position="18"/>
        <end position="30"/>
    </location>
</feature>
<dbReference type="AlphaFoldDB" id="W5MPX5"/>
<dbReference type="Proteomes" id="UP000018468">
    <property type="component" value="Linkage group LG10"/>
</dbReference>
<dbReference type="PANTHER" id="PTHR15717:SF2">
    <property type="entry name" value="EF-HAND CALCIUM-BINDING DOMAIN-CONTAINING PROTEIN 14"/>
    <property type="match status" value="1"/>
</dbReference>
<dbReference type="Ensembl" id="ENSLOCT00000010448.1">
    <property type="protein sequence ID" value="ENSLOCP00000010434.1"/>
    <property type="gene ID" value="ENSLOCG00000008566.1"/>
</dbReference>
<evidence type="ECO:0000256" key="2">
    <source>
        <dbReference type="SAM" id="MobiDB-lite"/>
    </source>
</evidence>
<dbReference type="EMBL" id="AHAT01026841">
    <property type="status" value="NOT_ANNOTATED_CDS"/>
    <property type="molecule type" value="Genomic_DNA"/>
</dbReference>
<evidence type="ECO:0000313" key="5">
    <source>
        <dbReference type="Proteomes" id="UP000018468"/>
    </source>
</evidence>
<accession>W5MPX5</accession>
<feature type="coiled-coil region" evidence="1">
    <location>
        <begin position="207"/>
        <end position="241"/>
    </location>
</feature>
<feature type="compositionally biased region" description="Acidic residues" evidence="2">
    <location>
        <begin position="36"/>
        <end position="49"/>
    </location>
</feature>
<keyword evidence="3" id="KW-0812">Transmembrane</keyword>